<dbReference type="InterPro" id="IPR036259">
    <property type="entry name" value="MFS_trans_sf"/>
</dbReference>
<feature type="transmembrane region" description="Helical" evidence="7">
    <location>
        <begin position="386"/>
        <end position="405"/>
    </location>
</feature>
<dbReference type="AlphaFoldDB" id="A0AAJ5JYH5"/>
<comment type="similarity">
    <text evidence="2">Belongs to the major facilitator superfamily.</text>
</comment>
<proteinExistence type="inferred from homology"/>
<feature type="transmembrane region" description="Helical" evidence="7">
    <location>
        <begin position="127"/>
        <end position="146"/>
    </location>
</feature>
<name>A0AAJ5JYH5_9DEIO</name>
<dbReference type="Pfam" id="PF07690">
    <property type="entry name" value="MFS_1"/>
    <property type="match status" value="1"/>
</dbReference>
<evidence type="ECO:0000313" key="9">
    <source>
        <dbReference type="EMBL" id="TLK28822.1"/>
    </source>
</evidence>
<sequence>MRRAADDRRRSREREKPVTHPPRLLKLPLAFLAAALTIELLDELVDGVTGAAWPLVRHDLSLSYLEVGLLLGLPALLANLVEPVLGVLADFGYRRALVLGGGLVFAASLALFAGAGGFWPLLAALGLFYPASGAFVSLTQAALMDAEPSRREQNMARWSLAGSVGNVVGPLLVGLALTLGLGWRPVYGWLAALTGVALVVAWRSPAALASQPAVPLEWRGTVRGLWAALRRGEVWQALLLLEAANLMLDVLRGFLALYFVDTVGTTPGMGGLAVAVFTGVGLVGDVLVLPLLERVPGVRYLRLSALVTAAVFPAFLLAPQVIAKLALLGLLGLLNAGWYAVLQARLYASLPERSGTVMALGSVAGMVGGAVPLLLGAVAERFGLETALWCLLAGPLALLVGLPRLRPG</sequence>
<feature type="transmembrane region" description="Helical" evidence="7">
    <location>
        <begin position="97"/>
        <end position="121"/>
    </location>
</feature>
<evidence type="ECO:0000256" key="7">
    <source>
        <dbReference type="SAM" id="Phobius"/>
    </source>
</evidence>
<dbReference type="EMBL" id="VBRC01000004">
    <property type="protein sequence ID" value="TLK28822.1"/>
    <property type="molecule type" value="Genomic_DNA"/>
</dbReference>
<feature type="transmembrane region" description="Helical" evidence="7">
    <location>
        <begin position="322"/>
        <end position="342"/>
    </location>
</feature>
<evidence type="ECO:0000313" key="10">
    <source>
        <dbReference type="Proteomes" id="UP000308000"/>
    </source>
</evidence>
<dbReference type="PANTHER" id="PTHR23514">
    <property type="entry name" value="BYPASS OF STOP CODON PROTEIN 6"/>
    <property type="match status" value="1"/>
</dbReference>
<dbReference type="GO" id="GO:0012505">
    <property type="term" value="C:endomembrane system"/>
    <property type="evidence" value="ECO:0007669"/>
    <property type="project" value="UniProtKB-SubCell"/>
</dbReference>
<reference evidence="9 10" key="1">
    <citation type="submission" date="2019-04" db="EMBL/GenBank/DDBJ databases">
        <title>Deinococcus metalilatus MA1002 mutant No.5.</title>
        <authorList>
            <person name="Park W."/>
            <person name="Park C."/>
        </authorList>
    </citation>
    <scope>NUCLEOTIDE SEQUENCE [LARGE SCALE GENOMIC DNA]</scope>
    <source>
        <strain evidence="9 10">MA1002-m5</strain>
    </source>
</reference>
<dbReference type="InterPro" id="IPR011701">
    <property type="entry name" value="MFS"/>
</dbReference>
<dbReference type="SUPFAM" id="SSF103473">
    <property type="entry name" value="MFS general substrate transporter"/>
    <property type="match status" value="1"/>
</dbReference>
<dbReference type="GO" id="GO:0022857">
    <property type="term" value="F:transmembrane transporter activity"/>
    <property type="evidence" value="ECO:0007669"/>
    <property type="project" value="InterPro"/>
</dbReference>
<feature type="transmembrane region" description="Helical" evidence="7">
    <location>
        <begin position="24"/>
        <end position="41"/>
    </location>
</feature>
<evidence type="ECO:0000256" key="2">
    <source>
        <dbReference type="ARBA" id="ARBA00008335"/>
    </source>
</evidence>
<organism evidence="9 10">
    <name type="scientific">Deinococcus metallilatus</name>
    <dbReference type="NCBI Taxonomy" id="1211322"/>
    <lineage>
        <taxon>Bacteria</taxon>
        <taxon>Thermotogati</taxon>
        <taxon>Deinococcota</taxon>
        <taxon>Deinococci</taxon>
        <taxon>Deinococcales</taxon>
        <taxon>Deinococcaceae</taxon>
        <taxon>Deinococcus</taxon>
    </lineage>
</organism>
<evidence type="ECO:0000256" key="3">
    <source>
        <dbReference type="ARBA" id="ARBA00022448"/>
    </source>
</evidence>
<protein>
    <submittedName>
        <fullName evidence="9">MFS transporter</fullName>
    </submittedName>
</protein>
<keyword evidence="6 7" id="KW-0472">Membrane</keyword>
<keyword evidence="5 7" id="KW-1133">Transmembrane helix</keyword>
<keyword evidence="3" id="KW-0813">Transport</keyword>
<evidence type="ECO:0000259" key="8">
    <source>
        <dbReference type="PROSITE" id="PS50850"/>
    </source>
</evidence>
<evidence type="ECO:0000256" key="6">
    <source>
        <dbReference type="ARBA" id="ARBA00023136"/>
    </source>
</evidence>
<comment type="subcellular location">
    <subcellularLocation>
        <location evidence="1">Endomembrane system</location>
        <topology evidence="1">Multi-pass membrane protein</topology>
    </subcellularLocation>
</comment>
<evidence type="ECO:0000256" key="5">
    <source>
        <dbReference type="ARBA" id="ARBA00022989"/>
    </source>
</evidence>
<dbReference type="InterPro" id="IPR051788">
    <property type="entry name" value="MFS_Transporter"/>
</dbReference>
<feature type="transmembrane region" description="Helical" evidence="7">
    <location>
        <begin position="158"/>
        <end position="180"/>
    </location>
</feature>
<feature type="transmembrane region" description="Helical" evidence="7">
    <location>
        <begin position="272"/>
        <end position="292"/>
    </location>
</feature>
<gene>
    <name evidence="9" type="ORF">FCS05_06490</name>
</gene>
<dbReference type="GO" id="GO:0016020">
    <property type="term" value="C:membrane"/>
    <property type="evidence" value="ECO:0007669"/>
    <property type="project" value="TreeGrafter"/>
</dbReference>
<evidence type="ECO:0000256" key="4">
    <source>
        <dbReference type="ARBA" id="ARBA00022692"/>
    </source>
</evidence>
<feature type="transmembrane region" description="Helical" evidence="7">
    <location>
        <begin position="299"/>
        <end position="316"/>
    </location>
</feature>
<dbReference type="PROSITE" id="PS50850">
    <property type="entry name" value="MFS"/>
    <property type="match status" value="1"/>
</dbReference>
<feature type="domain" description="Major facilitator superfamily (MFS) profile" evidence="8">
    <location>
        <begin position="23"/>
        <end position="408"/>
    </location>
</feature>
<feature type="transmembrane region" description="Helical" evidence="7">
    <location>
        <begin position="61"/>
        <end position="85"/>
    </location>
</feature>
<dbReference type="Gene3D" id="1.20.1250.20">
    <property type="entry name" value="MFS general substrate transporter like domains"/>
    <property type="match status" value="2"/>
</dbReference>
<dbReference type="InterPro" id="IPR020846">
    <property type="entry name" value="MFS_dom"/>
</dbReference>
<comment type="caution">
    <text evidence="9">The sequence shown here is derived from an EMBL/GenBank/DDBJ whole genome shotgun (WGS) entry which is preliminary data.</text>
</comment>
<dbReference type="PANTHER" id="PTHR23514:SF3">
    <property type="entry name" value="BYPASS OF STOP CODON PROTEIN 6"/>
    <property type="match status" value="1"/>
</dbReference>
<keyword evidence="4 7" id="KW-0812">Transmembrane</keyword>
<accession>A0AAJ5JYH5</accession>
<evidence type="ECO:0000256" key="1">
    <source>
        <dbReference type="ARBA" id="ARBA00004127"/>
    </source>
</evidence>
<feature type="transmembrane region" description="Helical" evidence="7">
    <location>
        <begin position="238"/>
        <end position="260"/>
    </location>
</feature>
<feature type="transmembrane region" description="Helical" evidence="7">
    <location>
        <begin position="354"/>
        <end position="374"/>
    </location>
</feature>
<dbReference type="Proteomes" id="UP000308000">
    <property type="component" value="Unassembled WGS sequence"/>
</dbReference>
<feature type="transmembrane region" description="Helical" evidence="7">
    <location>
        <begin position="186"/>
        <end position="202"/>
    </location>
</feature>